<protein>
    <submittedName>
        <fullName evidence="1">DUF3794 domain-containing protein</fullName>
    </submittedName>
</protein>
<organism evidence="1 2">
    <name type="scientific">Candidatus Scatosoma pullistercoris</name>
    <dbReference type="NCBI Taxonomy" id="2840934"/>
    <lineage>
        <taxon>Bacteria</taxon>
        <taxon>Bacillati</taxon>
        <taxon>Bacillota</taxon>
        <taxon>Clostridia</taxon>
        <taxon>Candidatus Scatosoma</taxon>
    </lineage>
</organism>
<sequence>MSIKPHFETYRYTTQICKTGSQSIVECRLPGSEIAGILAIYAKAVPSECTCADGEVRYNGKLLLNIVYEDSERKVCRAERGAEFSHHATDPAVTPACFAKADFRTDNVSYRREGSGLYISVIVGAEISVYGTVQAEYLAGGEGIVAKKSGQPIVKTVCVSGESETDDEFDTDYIGDILMHSENVNVGYVTAEAGQIVVSGEISLNLCALKSDLSLCSYERLVPFRLEIPCDEAMPKLPASAKVRVKSAVLTAGTDEEKGKCRMTAEFILSADCELYLRDELPACEDAFSPECELKFRKETRTGRVLVDILRFTERVSGPASLSRTIDYSTALQAAVLPRAEITCRRGDNGGEAEGAIFAEVLLCDADGAHRSAELSLPFLFPVSYDADCIAEADATVCGLSVRQRREGEAEAEATLKVTLRLYRETKAEYISEAEEGEAYRENDCAVSIFIPRAGDGLWEIAKQLRRPPEEVEKSNPELKFPVGAGERIFVYRRKC</sequence>
<evidence type="ECO:0000313" key="2">
    <source>
        <dbReference type="Proteomes" id="UP000824081"/>
    </source>
</evidence>
<reference evidence="1" key="2">
    <citation type="journal article" date="2021" name="PeerJ">
        <title>Extensive microbial diversity within the chicken gut microbiome revealed by metagenomics and culture.</title>
        <authorList>
            <person name="Gilroy R."/>
            <person name="Ravi A."/>
            <person name="Getino M."/>
            <person name="Pursley I."/>
            <person name="Horton D.L."/>
            <person name="Alikhan N.F."/>
            <person name="Baker D."/>
            <person name="Gharbi K."/>
            <person name="Hall N."/>
            <person name="Watson M."/>
            <person name="Adriaenssens E.M."/>
            <person name="Foster-Nyarko E."/>
            <person name="Jarju S."/>
            <person name="Secka A."/>
            <person name="Antonio M."/>
            <person name="Oren A."/>
            <person name="Chaudhuri R.R."/>
            <person name="La Ragione R."/>
            <person name="Hildebrand F."/>
            <person name="Pallen M.J."/>
        </authorList>
    </citation>
    <scope>NUCLEOTIDE SEQUENCE</scope>
    <source>
        <strain evidence="1">11687</strain>
    </source>
</reference>
<name>A0A9D1MG41_9FIRM</name>
<accession>A0A9D1MG41</accession>
<proteinExistence type="predicted"/>
<dbReference type="Proteomes" id="UP000824081">
    <property type="component" value="Unassembled WGS sequence"/>
</dbReference>
<dbReference type="AlphaFoldDB" id="A0A9D1MG41"/>
<evidence type="ECO:0000313" key="1">
    <source>
        <dbReference type="EMBL" id="HIU59657.1"/>
    </source>
</evidence>
<dbReference type="EMBL" id="DVMZ01000168">
    <property type="protein sequence ID" value="HIU59657.1"/>
    <property type="molecule type" value="Genomic_DNA"/>
</dbReference>
<gene>
    <name evidence="1" type="ORF">IAC57_06100</name>
</gene>
<reference evidence="1" key="1">
    <citation type="submission" date="2020-10" db="EMBL/GenBank/DDBJ databases">
        <authorList>
            <person name="Gilroy R."/>
        </authorList>
    </citation>
    <scope>NUCLEOTIDE SEQUENCE</scope>
    <source>
        <strain evidence="1">11687</strain>
    </source>
</reference>
<comment type="caution">
    <text evidence="1">The sequence shown here is derived from an EMBL/GenBank/DDBJ whole genome shotgun (WGS) entry which is preliminary data.</text>
</comment>